<name>F0QZG9_PHOSB</name>
<proteinExistence type="predicted"/>
<dbReference type="EMBL" id="CP002530">
    <property type="protein sequence ID" value="ADY35114.1"/>
    <property type="molecule type" value="Genomic_DNA"/>
</dbReference>
<dbReference type="PANTHER" id="PTHR42927:SF1">
    <property type="entry name" value="HELICASE SUPERFAMILY 1 AND 2 DOMAIN-CONTAINING PROTEIN"/>
    <property type="match status" value="1"/>
</dbReference>
<dbReference type="Gene3D" id="3.90.1570.50">
    <property type="match status" value="1"/>
</dbReference>
<reference evidence="2 3" key="1">
    <citation type="journal article" date="2011" name="Stand. Genomic Sci.">
        <title>Complete genome sequence of Bacteroides salanitronis type strain (BL78).</title>
        <authorList>
            <person name="Gronow S."/>
            <person name="Held B."/>
            <person name="Lucas S."/>
            <person name="Lapidus A."/>
            <person name="Del Rio T.G."/>
            <person name="Nolan M."/>
            <person name="Tice H."/>
            <person name="Deshpande S."/>
            <person name="Cheng J.F."/>
            <person name="Pitluck S."/>
            <person name="Liolios K."/>
            <person name="Pagani I."/>
            <person name="Ivanova N."/>
            <person name="Mavromatis K."/>
            <person name="Pati A."/>
            <person name="Tapia R."/>
            <person name="Han C."/>
            <person name="Goodwin L."/>
            <person name="Chen A."/>
            <person name="Palaniappan K."/>
            <person name="Land M."/>
            <person name="Hauser L."/>
            <person name="Chang Y.J."/>
            <person name="Jeffries C.D."/>
            <person name="Brambilla E.M."/>
            <person name="Rohde M."/>
            <person name="Goker M."/>
            <person name="Detter J.C."/>
            <person name="Woyke T."/>
            <person name="Bristow J."/>
            <person name="Markowitz V."/>
            <person name="Hugenholtz P."/>
            <person name="Kyrpides N.C."/>
            <person name="Klenk H.P."/>
            <person name="Eisen J.A."/>
        </authorList>
    </citation>
    <scope>NUCLEOTIDE SEQUENCE [LARGE SCALE GENOMIC DNA]</scope>
    <source>
        <strain evidence="2 3">DSM 18170</strain>
    </source>
</reference>
<evidence type="ECO:0000313" key="2">
    <source>
        <dbReference type="EMBL" id="ADY35114.1"/>
    </source>
</evidence>
<dbReference type="SUPFAM" id="SSF52540">
    <property type="entry name" value="P-loop containing nucleoside triphosphate hydrolases"/>
    <property type="match status" value="1"/>
</dbReference>
<dbReference type="REBASE" id="33097">
    <property type="entry name" value="Bsa18170IP"/>
</dbReference>
<accession>F0QZG9</accession>
<dbReference type="SMART" id="SM00487">
    <property type="entry name" value="DEXDc"/>
    <property type="match status" value="1"/>
</dbReference>
<dbReference type="KEGG" id="bsa:Bacsa_0517"/>
<dbReference type="Gene3D" id="3.40.50.300">
    <property type="entry name" value="P-loop containing nucleotide triphosphate hydrolases"/>
    <property type="match status" value="2"/>
</dbReference>
<dbReference type="InterPro" id="IPR014001">
    <property type="entry name" value="Helicase_ATP-bd"/>
</dbReference>
<dbReference type="GO" id="GO:0003677">
    <property type="term" value="F:DNA binding"/>
    <property type="evidence" value="ECO:0007669"/>
    <property type="project" value="UniProtKB-KW"/>
</dbReference>
<dbReference type="PANTHER" id="PTHR42927">
    <property type="entry name" value="HELICASE SUPERFAMILY 1 AND 2 DOMAIN-CONTAINING PROTEIN"/>
    <property type="match status" value="1"/>
</dbReference>
<dbReference type="STRING" id="667015.Bacsa_0517"/>
<keyword evidence="2" id="KW-0540">Nuclease</keyword>
<dbReference type="eggNOG" id="COG0610">
    <property type="taxonomic scope" value="Bacteria"/>
</dbReference>
<keyword evidence="3" id="KW-1185">Reference proteome</keyword>
<dbReference type="Pfam" id="PF18766">
    <property type="entry name" value="SWI2_SNF2"/>
    <property type="match status" value="1"/>
</dbReference>
<dbReference type="AlphaFoldDB" id="F0QZG9"/>
<sequence>MNKTNEQAFEALIEKALVGTTLEERQQTGVNDIDAQSPDLDKYYWGLLKDMSDKKYAFDMRRLWSFLRTTQQNIIDEYKGKNIENELPKQLSKAIDTFGIIEVLRKGVDIDNIHVTMFYPKPSPADSQLSKEKYIQNQFSVTRQQTFSVSNPGLEIDMVLYVNGLPLFTFEFKNPWTHQTAKYDGQKQYREERNPKETLLKFGRCLAHFTMDKNEVYFTTKLNSGKTFFMPFNQGLPNGQGAGNPVNPNGGYKTAYMWEKVLQKDIVADIIMNYVLFDYGEAKTQKKVPHIMSNAKKLIFPRFHQLDVVSKLIVDVAKFGVGKTYLIEHSAGSGKSNSITWLAYKLIDVCPVTMDAVRAKTLDSRLYDSVIVVTDRRLLDKQITDNIKAFGKSEKIVAHADTSKDLKKAIEDGKRIIVTTIQKFPYICDSISDVSEHNFAIIIDEAHSSQSGIAADSVNKTIQKDMDCEGADTDELLEKLMKDRKMSTNCSYFAFTATPKKETLERFGSEDKDGKFHPFHLYSMKQAIEEGFILDVLSNYTTYKSYYELTKSIEDNPEYNNEKAQKLLRRAVEREPRTIEAKAEIMLTHFDAKIFRNHKLKGKAKALVVTKDIECAILYYKALQKLVEARKLPYKILIAFSGEKQIIDKSIGYDTPIYNTNNIQAAEPYGDYYVTRRYTEAEMNGFPDTQTAEKFESDDYRILVVANKYLTGFDQPKLCAMYIDKPLDGVLAVQALSRLNRAAPDLGKLSEDLFILDFYNKIEDIKEAFDPFYTATTLSEATNVNVLHELKATLLGMCVFNMDEVNEFIDLYIRGEEADKWAPIIDVAAQRFNSEIEWAENGKADFKMKCKQFVKVYSKAAAIMSYEVKDWEKLFWFLRFLIPELYIEPNGGNDIKDLLDYVDLNTYGLRRTVLNETIKLDAGETVIDPNKPIMVNAGGEDDEPKDPLDIILKDFNERWFKGWDATPDDQKAKLISITKAVTEDEDYQTLVVGNPDKQAVDEAMATIIDRIIRKNVKVICLYTRNINRTMVLNIICVI</sequence>
<dbReference type="InterPro" id="IPR007409">
    <property type="entry name" value="Restrct_endonuc_type1_HsdR_N"/>
</dbReference>
<evidence type="ECO:0000259" key="1">
    <source>
        <dbReference type="PROSITE" id="PS51192"/>
    </source>
</evidence>
<dbReference type="InterPro" id="IPR040980">
    <property type="entry name" value="SWI2_SNF2"/>
</dbReference>
<dbReference type="GO" id="GO:0005524">
    <property type="term" value="F:ATP binding"/>
    <property type="evidence" value="ECO:0007669"/>
    <property type="project" value="UniProtKB-KW"/>
</dbReference>
<dbReference type="GO" id="GO:0009307">
    <property type="term" value="P:DNA restriction-modification system"/>
    <property type="evidence" value="ECO:0007669"/>
    <property type="project" value="UniProtKB-KW"/>
</dbReference>
<evidence type="ECO:0000313" key="3">
    <source>
        <dbReference type="Proteomes" id="UP000007486"/>
    </source>
</evidence>
<dbReference type="RefSeq" id="WP_013616574.1">
    <property type="nucleotide sequence ID" value="NC_015164.1"/>
</dbReference>
<dbReference type="PROSITE" id="PS51192">
    <property type="entry name" value="HELICASE_ATP_BIND_1"/>
    <property type="match status" value="1"/>
</dbReference>
<keyword evidence="2" id="KW-0255">Endonuclease</keyword>
<feature type="domain" description="Helicase ATP-binding" evidence="1">
    <location>
        <begin position="316"/>
        <end position="517"/>
    </location>
</feature>
<dbReference type="GO" id="GO:0009035">
    <property type="term" value="F:type I site-specific deoxyribonuclease activity"/>
    <property type="evidence" value="ECO:0007669"/>
    <property type="project" value="UniProtKB-EC"/>
</dbReference>
<dbReference type="InterPro" id="IPR055180">
    <property type="entry name" value="HsdR_RecA-like_helicase_dom_2"/>
</dbReference>
<protein>
    <submittedName>
        <fullName evidence="2">Restriction endonuclease, type I, R subunit/Type III</fullName>
    </submittedName>
</protein>
<dbReference type="Pfam" id="PF04313">
    <property type="entry name" value="HSDR_N"/>
    <property type="match status" value="1"/>
</dbReference>
<gene>
    <name evidence="2" type="ordered locus">Bacsa_0517</name>
</gene>
<dbReference type="Proteomes" id="UP000007486">
    <property type="component" value="Chromosome"/>
</dbReference>
<dbReference type="Pfam" id="PF22679">
    <property type="entry name" value="T1R_D3-like"/>
    <property type="match status" value="1"/>
</dbReference>
<organism evidence="2 3">
    <name type="scientific">Phocaeicola salanitronis (strain DSM 18170 / JCM 13657 / CCUG 60908 / BL78)</name>
    <name type="common">Bacteroides salanitronis</name>
    <dbReference type="NCBI Taxonomy" id="667015"/>
    <lineage>
        <taxon>Bacteria</taxon>
        <taxon>Pseudomonadati</taxon>
        <taxon>Bacteroidota</taxon>
        <taxon>Bacteroidia</taxon>
        <taxon>Bacteroidales</taxon>
        <taxon>Bacteroidaceae</taxon>
        <taxon>Phocaeicola</taxon>
    </lineage>
</organism>
<dbReference type="InterPro" id="IPR027417">
    <property type="entry name" value="P-loop_NTPase"/>
</dbReference>
<keyword evidence="2" id="KW-0378">Hydrolase</keyword>
<dbReference type="HOGENOM" id="CLU_010804_0_0_10"/>